<dbReference type="EMBL" id="MHQY01000011">
    <property type="protein sequence ID" value="OHA14267.1"/>
    <property type="molecule type" value="Genomic_DNA"/>
</dbReference>
<dbReference type="Pfam" id="PF00226">
    <property type="entry name" value="DnaJ"/>
    <property type="match status" value="1"/>
</dbReference>
<accession>A0A1G2LRP6</accession>
<sequence length="372" mass="42482">MTEERKYIYSIINNPKEMRVSDASRLPGDLFGINNRDITFISYRDISAAVSNIHLINFDKFDKKELHQLIAAHDQVNVSLMKKHDIIPMRFGMIAESAEEIRNILAKAYIQFKTALERIAGKAEFIVQVFWNEKNILEKIVQENIEIQKLKKDVESKGKILGFSSKIKLGKRIFEGLESCRKEYTEGILSNLATSFPNFSAGKLLDANKESAANETKKEMIMNYSFLIGATEESALSFRLNQLAEKYKDEIKFKYIGPMAPYSFAIINLSLGNFDLVDNARRTFGLGESAAFSEIKKIYYKLAGQHHPDKQAFTKDRVILEGAEKKMKDIITANEVLTIYCKHYLSALAPEKEQLCSFRKEDVEDSIIVKTK</sequence>
<dbReference type="InterPro" id="IPR036869">
    <property type="entry name" value="J_dom_sf"/>
</dbReference>
<organism evidence="5 6">
    <name type="scientific">Candidatus Sungbacteria bacterium RIFCSPLOWO2_12_FULL_41_11</name>
    <dbReference type="NCBI Taxonomy" id="1802286"/>
    <lineage>
        <taxon>Bacteria</taxon>
        <taxon>Candidatus Sungiibacteriota</taxon>
    </lineage>
</organism>
<evidence type="ECO:0000256" key="3">
    <source>
        <dbReference type="ARBA" id="ARBA00035643"/>
    </source>
</evidence>
<evidence type="ECO:0000259" key="4">
    <source>
        <dbReference type="PROSITE" id="PS50076"/>
    </source>
</evidence>
<dbReference type="CDD" id="cd06257">
    <property type="entry name" value="DnaJ"/>
    <property type="match status" value="1"/>
</dbReference>
<dbReference type="PANTHER" id="PTHR36852:SF1">
    <property type="entry name" value="PROTEIN GVPL 2"/>
    <property type="match status" value="1"/>
</dbReference>
<dbReference type="Proteomes" id="UP000177171">
    <property type="component" value="Unassembled WGS sequence"/>
</dbReference>
<dbReference type="SUPFAM" id="SSF46565">
    <property type="entry name" value="Chaperone J-domain"/>
    <property type="match status" value="1"/>
</dbReference>
<dbReference type="Pfam" id="PF06386">
    <property type="entry name" value="GvpL_GvpF"/>
    <property type="match status" value="1"/>
</dbReference>
<dbReference type="Gene3D" id="1.10.287.110">
    <property type="entry name" value="DnaJ domain"/>
    <property type="match status" value="1"/>
</dbReference>
<dbReference type="InterPro" id="IPR009430">
    <property type="entry name" value="GvpL/GvpF"/>
</dbReference>
<dbReference type="PROSITE" id="PS50076">
    <property type="entry name" value="DNAJ_2"/>
    <property type="match status" value="1"/>
</dbReference>
<evidence type="ECO:0000256" key="1">
    <source>
        <dbReference type="ARBA" id="ARBA00022987"/>
    </source>
</evidence>
<evidence type="ECO:0000313" key="5">
    <source>
        <dbReference type="EMBL" id="OHA14267.1"/>
    </source>
</evidence>
<name>A0A1G2LRP6_9BACT</name>
<dbReference type="GO" id="GO:0031412">
    <property type="term" value="P:gas vesicle organization"/>
    <property type="evidence" value="ECO:0007669"/>
    <property type="project" value="InterPro"/>
</dbReference>
<evidence type="ECO:0000313" key="6">
    <source>
        <dbReference type="Proteomes" id="UP000177171"/>
    </source>
</evidence>
<gene>
    <name evidence="5" type="ORF">A3G49_05095</name>
</gene>
<dbReference type="SMART" id="SM00271">
    <property type="entry name" value="DnaJ"/>
    <property type="match status" value="1"/>
</dbReference>
<evidence type="ECO:0000256" key="2">
    <source>
        <dbReference type="ARBA" id="ARBA00035108"/>
    </source>
</evidence>
<dbReference type="PRINTS" id="PR00625">
    <property type="entry name" value="JDOMAIN"/>
</dbReference>
<dbReference type="AlphaFoldDB" id="A0A1G2LRP6"/>
<comment type="subcellular location">
    <subcellularLocation>
        <location evidence="2">Gas vesicle</location>
    </subcellularLocation>
</comment>
<comment type="similarity">
    <text evidence="3">Belongs to the gas vesicle GvpF/GvpL family.</text>
</comment>
<feature type="domain" description="J" evidence="4">
    <location>
        <begin position="279"/>
        <end position="342"/>
    </location>
</feature>
<dbReference type="InterPro" id="IPR001623">
    <property type="entry name" value="DnaJ_domain"/>
</dbReference>
<proteinExistence type="inferred from homology"/>
<comment type="caution">
    <text evidence="5">The sequence shown here is derived from an EMBL/GenBank/DDBJ whole genome shotgun (WGS) entry which is preliminary data.</text>
</comment>
<dbReference type="GO" id="GO:0031411">
    <property type="term" value="C:gas vesicle"/>
    <property type="evidence" value="ECO:0007669"/>
    <property type="project" value="UniProtKB-SubCell"/>
</dbReference>
<reference evidence="5 6" key="1">
    <citation type="journal article" date="2016" name="Nat. Commun.">
        <title>Thousands of microbial genomes shed light on interconnected biogeochemical processes in an aquifer system.</title>
        <authorList>
            <person name="Anantharaman K."/>
            <person name="Brown C.T."/>
            <person name="Hug L.A."/>
            <person name="Sharon I."/>
            <person name="Castelle C.J."/>
            <person name="Probst A.J."/>
            <person name="Thomas B.C."/>
            <person name="Singh A."/>
            <person name="Wilkins M.J."/>
            <person name="Karaoz U."/>
            <person name="Brodie E.L."/>
            <person name="Williams K.H."/>
            <person name="Hubbard S.S."/>
            <person name="Banfield J.F."/>
        </authorList>
    </citation>
    <scope>NUCLEOTIDE SEQUENCE [LARGE SCALE GENOMIC DNA]</scope>
</reference>
<protein>
    <recommendedName>
        <fullName evidence="4">J domain-containing protein</fullName>
    </recommendedName>
</protein>
<keyword evidence="1" id="KW-0304">Gas vesicle</keyword>
<dbReference type="PANTHER" id="PTHR36852">
    <property type="entry name" value="PROTEIN GVPL 2"/>
    <property type="match status" value="1"/>
</dbReference>